<keyword evidence="2" id="KW-1185">Reference proteome</keyword>
<comment type="caution">
    <text evidence="1">The sequence shown here is derived from an EMBL/GenBank/DDBJ whole genome shotgun (WGS) entry which is preliminary data.</text>
</comment>
<evidence type="ECO:0000313" key="1">
    <source>
        <dbReference type="EMBL" id="MDQ8208555.1"/>
    </source>
</evidence>
<evidence type="ECO:0000313" key="2">
    <source>
        <dbReference type="Proteomes" id="UP001225316"/>
    </source>
</evidence>
<sequence length="213" mass="24941">MRILHSQKLVFLSMPRAGSTTVRNTLDQYSDVKSVHVSKVDADFPFFHHMTASELKAAFEAKGWQWDDYRKFCVVRNPYDRLVSLYHLSLNILANQRKQSLKGRLMARFGSVPTFEDYLYAINTNSHLPCTFKFFACAPDGEVLIDDLLKFENLSTELSDYLTQRGIPTQEQEVPRLNASEDRRKYRSYYDDKSRQFVAEKFGEEIDRFGYEF</sequence>
<reference evidence="1 2" key="1">
    <citation type="submission" date="2023-04" db="EMBL/GenBank/DDBJ databases">
        <title>A novel bacteria isolated from coastal sediment.</title>
        <authorList>
            <person name="Liu X.-J."/>
            <person name="Du Z.-J."/>
        </authorList>
    </citation>
    <scope>NUCLEOTIDE SEQUENCE [LARGE SCALE GENOMIC DNA]</scope>
    <source>
        <strain evidence="1 2">SDUM461003</strain>
    </source>
</reference>
<protein>
    <submittedName>
        <fullName evidence="1">Sulfotransferase family 2 domain-containing protein</fullName>
    </submittedName>
</protein>
<dbReference type="InterPro" id="IPR027417">
    <property type="entry name" value="P-loop_NTPase"/>
</dbReference>
<dbReference type="RefSeq" id="WP_308951175.1">
    <property type="nucleotide sequence ID" value="NZ_JARXHW010000033.1"/>
</dbReference>
<dbReference type="Gene3D" id="3.40.50.300">
    <property type="entry name" value="P-loop containing nucleotide triphosphate hydrolases"/>
    <property type="match status" value="1"/>
</dbReference>
<dbReference type="InterPro" id="IPR005331">
    <property type="entry name" value="Sulfotransferase"/>
</dbReference>
<gene>
    <name evidence="1" type="ORF">QEH52_13605</name>
</gene>
<accession>A0ABU1AWP2</accession>
<dbReference type="SUPFAM" id="SSF52540">
    <property type="entry name" value="P-loop containing nucleoside triphosphate hydrolases"/>
    <property type="match status" value="1"/>
</dbReference>
<dbReference type="EMBL" id="JARXHW010000033">
    <property type="protein sequence ID" value="MDQ8208555.1"/>
    <property type="molecule type" value="Genomic_DNA"/>
</dbReference>
<proteinExistence type="predicted"/>
<dbReference type="Pfam" id="PF03567">
    <property type="entry name" value="Sulfotransfer_2"/>
    <property type="match status" value="1"/>
</dbReference>
<name>A0ABU1AWP2_9BACT</name>
<organism evidence="1 2">
    <name type="scientific">Thalassobacterium maritimum</name>
    <dbReference type="NCBI Taxonomy" id="3041265"/>
    <lineage>
        <taxon>Bacteria</taxon>
        <taxon>Pseudomonadati</taxon>
        <taxon>Verrucomicrobiota</taxon>
        <taxon>Opitutia</taxon>
        <taxon>Puniceicoccales</taxon>
        <taxon>Coraliomargaritaceae</taxon>
        <taxon>Thalassobacterium</taxon>
    </lineage>
</organism>
<dbReference type="Proteomes" id="UP001225316">
    <property type="component" value="Unassembled WGS sequence"/>
</dbReference>